<dbReference type="Gene3D" id="3.30.360.10">
    <property type="entry name" value="Dihydrodipicolinate Reductase, domain 2"/>
    <property type="match status" value="1"/>
</dbReference>
<dbReference type="Pfam" id="PF01408">
    <property type="entry name" value="GFO_IDH_MocA"/>
    <property type="match status" value="1"/>
</dbReference>
<sequence length="330" mass="35661">MIRTAVVGLGWWGQKIVRDLQDSAYVEVSHGIDPDPGGRERAAETGVRTSASFEEALRDPSVDAVVLCTPHRFHAEQIVAAAQAGKHVFCEKPLTTTGAEAASAIEAVEAAGVQLGVGHERRFEPAVVKLKQQCLAGELGTPLVFEGNFSQDKFLALPPDNWRLSAEAAPVGPLSATGIHLVDLAISLFGRPVEVWARLSTLATHFANGDTLTITMGFEHGQTALITAILTTPFAGRVTVLGSQGWVEIRDRNHPELPRGWDVTTVHRGEEPVSAFYPPHPSVRDNIERFARAAAGEDAYPVTLEEMLTNVRAFEAITRSARSGRVEPVR</sequence>
<name>A0ABV8G3E2_9ACTN</name>
<dbReference type="RefSeq" id="WP_379528557.1">
    <property type="nucleotide sequence ID" value="NZ_JBHSBI010000006.1"/>
</dbReference>
<evidence type="ECO:0000259" key="1">
    <source>
        <dbReference type="Pfam" id="PF01408"/>
    </source>
</evidence>
<evidence type="ECO:0000313" key="4">
    <source>
        <dbReference type="Proteomes" id="UP001595851"/>
    </source>
</evidence>
<evidence type="ECO:0000313" key="3">
    <source>
        <dbReference type="EMBL" id="MFC4008496.1"/>
    </source>
</evidence>
<gene>
    <name evidence="3" type="ORF">ACFOY2_14795</name>
</gene>
<organism evidence="3 4">
    <name type="scientific">Nonomuraea purpurea</name>
    <dbReference type="NCBI Taxonomy" id="1849276"/>
    <lineage>
        <taxon>Bacteria</taxon>
        <taxon>Bacillati</taxon>
        <taxon>Actinomycetota</taxon>
        <taxon>Actinomycetes</taxon>
        <taxon>Streptosporangiales</taxon>
        <taxon>Streptosporangiaceae</taxon>
        <taxon>Nonomuraea</taxon>
    </lineage>
</organism>
<dbReference type="EMBL" id="JBHSBI010000006">
    <property type="protein sequence ID" value="MFC4008496.1"/>
    <property type="molecule type" value="Genomic_DNA"/>
</dbReference>
<dbReference type="SUPFAM" id="SSF55347">
    <property type="entry name" value="Glyceraldehyde-3-phosphate dehydrogenase-like, C-terminal domain"/>
    <property type="match status" value="1"/>
</dbReference>
<protein>
    <submittedName>
        <fullName evidence="3">Gfo/Idh/MocA family protein</fullName>
    </submittedName>
</protein>
<proteinExistence type="predicted"/>
<accession>A0ABV8G3E2</accession>
<dbReference type="PANTHER" id="PTHR43377">
    <property type="entry name" value="BILIVERDIN REDUCTASE A"/>
    <property type="match status" value="1"/>
</dbReference>
<comment type="caution">
    <text evidence="3">The sequence shown here is derived from an EMBL/GenBank/DDBJ whole genome shotgun (WGS) entry which is preliminary data.</text>
</comment>
<feature type="domain" description="Gfo/Idh/MocA-like oxidoreductase N-terminal" evidence="1">
    <location>
        <begin position="2"/>
        <end position="119"/>
    </location>
</feature>
<dbReference type="PANTHER" id="PTHR43377:SF1">
    <property type="entry name" value="BILIVERDIN REDUCTASE A"/>
    <property type="match status" value="1"/>
</dbReference>
<feature type="domain" description="GFO/IDH/MocA-like oxidoreductase" evidence="2">
    <location>
        <begin position="128"/>
        <end position="248"/>
    </location>
</feature>
<reference evidence="4" key="1">
    <citation type="journal article" date="2019" name="Int. J. Syst. Evol. Microbiol.">
        <title>The Global Catalogue of Microorganisms (GCM) 10K type strain sequencing project: providing services to taxonomists for standard genome sequencing and annotation.</title>
        <authorList>
            <consortium name="The Broad Institute Genomics Platform"/>
            <consortium name="The Broad Institute Genome Sequencing Center for Infectious Disease"/>
            <person name="Wu L."/>
            <person name="Ma J."/>
        </authorList>
    </citation>
    <scope>NUCLEOTIDE SEQUENCE [LARGE SCALE GENOMIC DNA]</scope>
    <source>
        <strain evidence="4">TBRC 1276</strain>
    </source>
</reference>
<dbReference type="SUPFAM" id="SSF51735">
    <property type="entry name" value="NAD(P)-binding Rossmann-fold domains"/>
    <property type="match status" value="1"/>
</dbReference>
<evidence type="ECO:0000259" key="2">
    <source>
        <dbReference type="Pfam" id="PF22725"/>
    </source>
</evidence>
<dbReference type="Gene3D" id="3.40.50.720">
    <property type="entry name" value="NAD(P)-binding Rossmann-like Domain"/>
    <property type="match status" value="1"/>
</dbReference>
<dbReference type="Pfam" id="PF22725">
    <property type="entry name" value="GFO_IDH_MocA_C3"/>
    <property type="match status" value="1"/>
</dbReference>
<dbReference type="InterPro" id="IPR055170">
    <property type="entry name" value="GFO_IDH_MocA-like_dom"/>
</dbReference>
<dbReference type="InterPro" id="IPR000683">
    <property type="entry name" value="Gfo/Idh/MocA-like_OxRdtase_N"/>
</dbReference>
<dbReference type="Proteomes" id="UP001595851">
    <property type="component" value="Unassembled WGS sequence"/>
</dbReference>
<dbReference type="InterPro" id="IPR036291">
    <property type="entry name" value="NAD(P)-bd_dom_sf"/>
</dbReference>
<keyword evidence="4" id="KW-1185">Reference proteome</keyword>
<dbReference type="InterPro" id="IPR051450">
    <property type="entry name" value="Gfo/Idh/MocA_Oxidoreductases"/>
</dbReference>